<dbReference type="Proteomes" id="UP000515125">
    <property type="component" value="Unplaced"/>
</dbReference>
<sequence length="690" mass="74746">MATRTSVAFAVAVSLQQRAPSKALQQQGPPDHCHAGPLSRLMLLSLLLVLGLFTCVVPAAGRVAFLSPYGGALLARSSASVDATFAPWGPPVGRVVGQLLYKGSNCSADAPEVLSFPSLDFRPQLLRLSLQRALGWLTQQLPSTWLARRLEPAEESLLSGARNAQPSDPALFSGGIALAGEPTRGDSWRWAFSHTYARRKASLSYILPLSFALWNEELRDWSQGLSPGESLKSSPRSDSASGKNASPEKKQPQHQPSALAGTGEEPAEATEATWAAHLRGAEGALLLNGLRRVPLSRKRIWLFDSCTEEELLGLIKAANASGASALLLTDTTFKDYSLPLLGNVFAPKPLMPVASLPDSPLLQQMKRQAAAGAAADEPLFVLVDSAIPEEADCAAQWLALLASLVALPLWGALAFLWHAECRRDNGRDSTPLHWLLMLPPLLKAATTAVQVAYYLQCPTWNAPAVEYLVMAVMSLETLFQTFFFASLLLISKGYLLTRETFGRGESFTTTLLLRLEYVQGAGLPEFVDALRLKEWMFRVHQSSEPHSILPMYAATPLLPNGRATFGGDVGASAEQEDPFAGDRPILILNPSASETLESPFRGLALATLVSQQPTNDGAHTITAKRLLVPTHRGYTYGAKLKWQASRAALSKCTELTHSIFSPTCTRFEPPFQRWTVLYNDYTPDAPEGGA</sequence>
<dbReference type="AlphaFoldDB" id="A0A6P6RYN0"/>
<feature type="transmembrane region" description="Helical" evidence="2">
    <location>
        <begin position="397"/>
        <end position="419"/>
    </location>
</feature>
<evidence type="ECO:0000313" key="4">
    <source>
        <dbReference type="RefSeq" id="XP_026193031.1"/>
    </source>
</evidence>
<reference evidence="4" key="1">
    <citation type="submission" date="2025-08" db="UniProtKB">
        <authorList>
            <consortium name="RefSeq"/>
        </authorList>
    </citation>
    <scope>IDENTIFICATION</scope>
</reference>
<gene>
    <name evidence="4" type="primary">LOC34617602</name>
</gene>
<name>A0A6P6RYN0_9EIME</name>
<feature type="transmembrane region" description="Helical" evidence="2">
    <location>
        <begin position="467"/>
        <end position="490"/>
    </location>
</feature>
<organism evidence="3 4">
    <name type="scientific">Cyclospora cayetanensis</name>
    <dbReference type="NCBI Taxonomy" id="88456"/>
    <lineage>
        <taxon>Eukaryota</taxon>
        <taxon>Sar</taxon>
        <taxon>Alveolata</taxon>
        <taxon>Apicomplexa</taxon>
        <taxon>Conoidasida</taxon>
        <taxon>Coccidia</taxon>
        <taxon>Eucoccidiorida</taxon>
        <taxon>Eimeriorina</taxon>
        <taxon>Eimeriidae</taxon>
        <taxon>Cyclospora</taxon>
    </lineage>
</organism>
<keyword evidence="2" id="KW-1133">Transmembrane helix</keyword>
<protein>
    <submittedName>
        <fullName evidence="4">Uncharacterized protein LOC34617602</fullName>
    </submittedName>
</protein>
<dbReference type="RefSeq" id="XP_026193031.1">
    <property type="nucleotide sequence ID" value="XM_026337246.1"/>
</dbReference>
<feature type="compositionally biased region" description="Low complexity" evidence="1">
    <location>
        <begin position="258"/>
        <end position="271"/>
    </location>
</feature>
<keyword evidence="2" id="KW-0472">Membrane</keyword>
<feature type="region of interest" description="Disordered" evidence="1">
    <location>
        <begin position="225"/>
        <end position="271"/>
    </location>
</feature>
<accession>A0A6P6RYN0</accession>
<evidence type="ECO:0000313" key="3">
    <source>
        <dbReference type="Proteomes" id="UP000515125"/>
    </source>
</evidence>
<evidence type="ECO:0000256" key="2">
    <source>
        <dbReference type="SAM" id="Phobius"/>
    </source>
</evidence>
<dbReference type="GeneID" id="34617602"/>
<keyword evidence="3" id="KW-1185">Reference proteome</keyword>
<keyword evidence="2" id="KW-0812">Transmembrane</keyword>
<dbReference type="OrthoDB" id="346562at2759"/>
<proteinExistence type="predicted"/>
<feature type="compositionally biased region" description="Polar residues" evidence="1">
    <location>
        <begin position="231"/>
        <end position="244"/>
    </location>
</feature>
<dbReference type="PANTHER" id="PTHR36329">
    <property type="entry name" value="TRANSMEMBRANE PROTEIN"/>
    <property type="match status" value="1"/>
</dbReference>
<feature type="transmembrane region" description="Helical" evidence="2">
    <location>
        <begin position="431"/>
        <end position="455"/>
    </location>
</feature>
<evidence type="ECO:0000256" key="1">
    <source>
        <dbReference type="SAM" id="MobiDB-lite"/>
    </source>
</evidence>
<dbReference type="PANTHER" id="PTHR36329:SF1">
    <property type="entry name" value="TRANSMEMBRANE PROTEIN"/>
    <property type="match status" value="1"/>
</dbReference>